<sequence length="70" mass="8322">MSRKNDPFIWISCVYLIWEKDRAFIENKDLTKGLTNYKIEKWRIEYGMEVVQKDAAAFQTFQGLEGIRTS</sequence>
<proteinExistence type="predicted"/>
<dbReference type="Proteomes" id="UP000198535">
    <property type="component" value="Unassembled WGS sequence"/>
</dbReference>
<dbReference type="EMBL" id="FOUJ01000001">
    <property type="protein sequence ID" value="SFM14791.1"/>
    <property type="molecule type" value="Genomic_DNA"/>
</dbReference>
<keyword evidence="2" id="KW-1185">Reference proteome</keyword>
<dbReference type="STRING" id="487685.SAMN04488696_0046"/>
<dbReference type="AlphaFoldDB" id="A0A1I4NH12"/>
<evidence type="ECO:0000313" key="1">
    <source>
        <dbReference type="EMBL" id="SFM14791.1"/>
    </source>
</evidence>
<evidence type="ECO:0000313" key="2">
    <source>
        <dbReference type="Proteomes" id="UP000198535"/>
    </source>
</evidence>
<dbReference type="RefSeq" id="WP_091931554.1">
    <property type="nucleotide sequence ID" value="NZ_FOUJ01000001.1"/>
</dbReference>
<accession>A0A1I4NH12</accession>
<organism evidence="1 2">
    <name type="scientific">Methanolobus profundi</name>
    <dbReference type="NCBI Taxonomy" id="487685"/>
    <lineage>
        <taxon>Archaea</taxon>
        <taxon>Methanobacteriati</taxon>
        <taxon>Methanobacteriota</taxon>
        <taxon>Stenosarchaea group</taxon>
        <taxon>Methanomicrobia</taxon>
        <taxon>Methanosarcinales</taxon>
        <taxon>Methanosarcinaceae</taxon>
        <taxon>Methanolobus</taxon>
    </lineage>
</organism>
<name>A0A1I4NH12_9EURY</name>
<protein>
    <submittedName>
        <fullName evidence="1">Uncharacterized protein</fullName>
    </submittedName>
</protein>
<gene>
    <name evidence="1" type="ORF">SAMN04488696_0046</name>
</gene>
<reference evidence="2" key="1">
    <citation type="submission" date="2016-10" db="EMBL/GenBank/DDBJ databases">
        <authorList>
            <person name="Varghese N."/>
            <person name="Submissions S."/>
        </authorList>
    </citation>
    <scope>NUCLEOTIDE SEQUENCE [LARGE SCALE GENOMIC DNA]</scope>
    <source>
        <strain evidence="2">Mob M</strain>
    </source>
</reference>